<feature type="transmembrane region" description="Helical" evidence="1">
    <location>
        <begin position="34"/>
        <end position="57"/>
    </location>
</feature>
<organism evidence="2 3">
    <name type="scientific">Shewanella psychropiezotolerans</name>
    <dbReference type="NCBI Taxonomy" id="2593655"/>
    <lineage>
        <taxon>Bacteria</taxon>
        <taxon>Pseudomonadati</taxon>
        <taxon>Pseudomonadota</taxon>
        <taxon>Gammaproteobacteria</taxon>
        <taxon>Alteromonadales</taxon>
        <taxon>Shewanellaceae</taxon>
        <taxon>Shewanella</taxon>
    </lineage>
</organism>
<dbReference type="EMBL" id="CP041614">
    <property type="protein sequence ID" value="QDO84627.1"/>
    <property type="molecule type" value="Genomic_DNA"/>
</dbReference>
<dbReference type="RefSeq" id="WP_144046978.1">
    <property type="nucleotide sequence ID" value="NZ_CP041614.1"/>
</dbReference>
<dbReference type="InterPro" id="IPR021529">
    <property type="entry name" value="DUF2798"/>
</dbReference>
<dbReference type="Proteomes" id="UP000315947">
    <property type="component" value="Chromosome"/>
</dbReference>
<evidence type="ECO:0000313" key="2">
    <source>
        <dbReference type="EMBL" id="QDO84627.1"/>
    </source>
</evidence>
<name>A0ABX5WZT7_9GAMM</name>
<evidence type="ECO:0000256" key="1">
    <source>
        <dbReference type="SAM" id="Phobius"/>
    </source>
</evidence>
<keyword evidence="1" id="KW-0812">Transmembrane</keyword>
<proteinExistence type="predicted"/>
<gene>
    <name evidence="2" type="ORF">FM037_17170</name>
</gene>
<accession>A0ABX5WZT7</accession>
<protein>
    <submittedName>
        <fullName evidence="2">DUF2798 domain-containing protein</fullName>
    </submittedName>
</protein>
<sequence>MKQRIVFSLLMSFVLSLLMTLWITWINLGLAPNFLWLWAKAFILAWPAAATISFLFAPKVHNLSEKIVRKWLKPAG</sequence>
<keyword evidence="3" id="KW-1185">Reference proteome</keyword>
<keyword evidence="1" id="KW-1133">Transmembrane helix</keyword>
<dbReference type="Pfam" id="PF11391">
    <property type="entry name" value="DUF2798"/>
    <property type="match status" value="1"/>
</dbReference>
<reference evidence="2 3" key="1">
    <citation type="submission" date="2019-07" db="EMBL/GenBank/DDBJ databases">
        <title>Shewanella sp. YLB-06 whole genomic sequence.</title>
        <authorList>
            <person name="Yu L."/>
        </authorList>
    </citation>
    <scope>NUCLEOTIDE SEQUENCE [LARGE SCALE GENOMIC DNA]</scope>
    <source>
        <strain evidence="2 3">YLB-06</strain>
    </source>
</reference>
<feature type="transmembrane region" description="Helical" evidence="1">
    <location>
        <begin position="7"/>
        <end position="28"/>
    </location>
</feature>
<keyword evidence="1" id="KW-0472">Membrane</keyword>
<evidence type="ECO:0000313" key="3">
    <source>
        <dbReference type="Proteomes" id="UP000315947"/>
    </source>
</evidence>